<name>A0AAW9SLC8_CORAY</name>
<dbReference type="PRINTS" id="PR00411">
    <property type="entry name" value="PNDRDTASEI"/>
</dbReference>
<gene>
    <name evidence="2" type="ORF">QP460_010090</name>
</gene>
<comment type="caution">
    <text evidence="2">The sequence shown here is derived from an EMBL/GenBank/DDBJ whole genome shotgun (WGS) entry which is preliminary data.</text>
</comment>
<dbReference type="RefSeq" id="WP_284826816.1">
    <property type="nucleotide sequence ID" value="NZ_JASOOY020000033.1"/>
</dbReference>
<reference evidence="2" key="1">
    <citation type="submission" date="2023-05" db="EMBL/GenBank/DDBJ databases">
        <authorList>
            <person name="Du J."/>
        </authorList>
    </citation>
    <scope>NUCLEOTIDE SEQUENCE</scope>
    <source>
        <strain evidence="2">UMB1064</strain>
    </source>
</reference>
<dbReference type="AlphaFoldDB" id="A0AAW9SLC8"/>
<organism evidence="2 3">
    <name type="scientific">Corynebacterium amycolatum</name>
    <dbReference type="NCBI Taxonomy" id="43765"/>
    <lineage>
        <taxon>Bacteria</taxon>
        <taxon>Bacillati</taxon>
        <taxon>Actinomycetota</taxon>
        <taxon>Actinomycetes</taxon>
        <taxon>Mycobacteriales</taxon>
        <taxon>Corynebacteriaceae</taxon>
        <taxon>Corynebacterium</taxon>
    </lineage>
</organism>
<evidence type="ECO:0000256" key="1">
    <source>
        <dbReference type="ARBA" id="ARBA00023002"/>
    </source>
</evidence>
<dbReference type="EMBL" id="JASOOY020000033">
    <property type="protein sequence ID" value="MEO3717934.1"/>
    <property type="molecule type" value="Genomic_DNA"/>
</dbReference>
<sequence length="317" mass="34506">MLEDVIIVGGGQAALATAYYLRKHGIDPLILDNQPAPGGSWRSVWPSMTLFSTPGFSNLPGIQMPDYDGFPPASHVIDYLSSYEKRYELRVQRPVNVTHVTHDGTFHLTSDAGDFESHQLIAATGNRPFVPHYPGTTSAKQWHSANYPGPEPFESSRVAVVGAANSGAQIASELILSGIDTTWFTRHEPRWMPDDVDGRVLFKRNRQRALAIARGEPDPGPSDSIGDIVVLPSVRKARDSGALTWTPMFSSLDDVHADHLIWCTGFRPALSPFRSVDSDLIEFVGYGDWVGPGAATIMGVGPFAKRAAERVAARLSA</sequence>
<dbReference type="PRINTS" id="PR00368">
    <property type="entry name" value="FADPNR"/>
</dbReference>
<dbReference type="PANTHER" id="PTHR43539:SF78">
    <property type="entry name" value="FLAVIN-CONTAINING MONOOXYGENASE"/>
    <property type="match status" value="1"/>
</dbReference>
<dbReference type="InterPro" id="IPR036188">
    <property type="entry name" value="FAD/NAD-bd_sf"/>
</dbReference>
<proteinExistence type="predicted"/>
<dbReference type="Proteomes" id="UP001223646">
    <property type="component" value="Unassembled WGS sequence"/>
</dbReference>
<dbReference type="GO" id="GO:0004497">
    <property type="term" value="F:monooxygenase activity"/>
    <property type="evidence" value="ECO:0007669"/>
    <property type="project" value="TreeGrafter"/>
</dbReference>
<dbReference type="PANTHER" id="PTHR43539">
    <property type="entry name" value="FLAVIN-BINDING MONOOXYGENASE-LIKE PROTEIN (AFU_ORTHOLOGUE AFUA_4G09220)"/>
    <property type="match status" value="1"/>
</dbReference>
<accession>A0AAW9SLC8</accession>
<dbReference type="Gene3D" id="3.50.50.60">
    <property type="entry name" value="FAD/NAD(P)-binding domain"/>
    <property type="match status" value="1"/>
</dbReference>
<protein>
    <submittedName>
        <fullName evidence="2">NAD(P)-binding domain-containing protein</fullName>
    </submittedName>
</protein>
<keyword evidence="1" id="KW-0560">Oxidoreductase</keyword>
<dbReference type="InterPro" id="IPR050982">
    <property type="entry name" value="Auxin_biosynth/cation_transpt"/>
</dbReference>
<dbReference type="Pfam" id="PF13738">
    <property type="entry name" value="Pyr_redox_3"/>
    <property type="match status" value="1"/>
</dbReference>
<evidence type="ECO:0000313" key="3">
    <source>
        <dbReference type="Proteomes" id="UP001223646"/>
    </source>
</evidence>
<dbReference type="SUPFAM" id="SSF51905">
    <property type="entry name" value="FAD/NAD(P)-binding domain"/>
    <property type="match status" value="2"/>
</dbReference>
<reference evidence="2" key="2">
    <citation type="submission" date="2024-05" db="EMBL/GenBank/DDBJ databases">
        <authorList>
            <person name="Wolfe A."/>
        </authorList>
    </citation>
    <scope>NUCLEOTIDE SEQUENCE</scope>
    <source>
        <strain evidence="2">UMB1064</strain>
    </source>
</reference>
<evidence type="ECO:0000313" key="2">
    <source>
        <dbReference type="EMBL" id="MEO3717934.1"/>
    </source>
</evidence>
<dbReference type="GO" id="GO:0050660">
    <property type="term" value="F:flavin adenine dinucleotide binding"/>
    <property type="evidence" value="ECO:0007669"/>
    <property type="project" value="TreeGrafter"/>
</dbReference>